<comment type="caution">
    <text evidence="2">The sequence shown here is derived from an EMBL/GenBank/DDBJ whole genome shotgun (WGS) entry which is preliminary data.</text>
</comment>
<evidence type="ECO:0000313" key="2">
    <source>
        <dbReference type="EMBL" id="VTJ68947.1"/>
    </source>
</evidence>
<evidence type="ECO:0000313" key="3">
    <source>
        <dbReference type="Proteomes" id="UP000335636"/>
    </source>
</evidence>
<dbReference type="EMBL" id="CABDUW010000444">
    <property type="protein sequence ID" value="VTJ68947.1"/>
    <property type="molecule type" value="Genomic_DNA"/>
</dbReference>
<accession>A0A5E4BH35</accession>
<dbReference type="AlphaFoldDB" id="A0A5E4BH35"/>
<evidence type="ECO:0000256" key="1">
    <source>
        <dbReference type="SAM" id="MobiDB-lite"/>
    </source>
</evidence>
<feature type="region of interest" description="Disordered" evidence="1">
    <location>
        <begin position="1"/>
        <end position="27"/>
    </location>
</feature>
<dbReference type="Proteomes" id="UP000335636">
    <property type="component" value="Unassembled WGS sequence"/>
</dbReference>
<protein>
    <submittedName>
        <fullName evidence="2">Uncharacterized protein</fullName>
    </submittedName>
</protein>
<reference evidence="2" key="1">
    <citation type="submission" date="2019-04" db="EMBL/GenBank/DDBJ databases">
        <authorList>
            <person name="Alioto T."/>
            <person name="Alioto T."/>
        </authorList>
    </citation>
    <scope>NUCLEOTIDE SEQUENCE [LARGE SCALE GENOMIC DNA]</scope>
</reference>
<sequence>MPCPLHGGQPGPALRSSSIPRPPPATTCPVEIARPLRSLSTLRPPHSVPPANLPWPCVHSLPLLSITEGDHVATCVEALGKWLGQGWGPERRSLRFGEHTCLSCPGQPGPRVSQVLAGLPPLSLPLRAL</sequence>
<name>A0A5E4BH35_MARMO</name>
<proteinExistence type="predicted"/>
<keyword evidence="3" id="KW-1185">Reference proteome</keyword>
<organism evidence="2 3">
    <name type="scientific">Marmota monax</name>
    <name type="common">Woodchuck</name>
    <dbReference type="NCBI Taxonomy" id="9995"/>
    <lineage>
        <taxon>Eukaryota</taxon>
        <taxon>Metazoa</taxon>
        <taxon>Chordata</taxon>
        <taxon>Craniata</taxon>
        <taxon>Vertebrata</taxon>
        <taxon>Euteleostomi</taxon>
        <taxon>Mammalia</taxon>
        <taxon>Eutheria</taxon>
        <taxon>Euarchontoglires</taxon>
        <taxon>Glires</taxon>
        <taxon>Rodentia</taxon>
        <taxon>Sciuromorpha</taxon>
        <taxon>Sciuridae</taxon>
        <taxon>Xerinae</taxon>
        <taxon>Marmotini</taxon>
        <taxon>Marmota</taxon>
    </lineage>
</organism>
<gene>
    <name evidence="2" type="ORF">MONAX_5E007325</name>
</gene>